<evidence type="ECO:0000313" key="1">
    <source>
        <dbReference type="EMBL" id="KPE50482.1"/>
    </source>
</evidence>
<dbReference type="EMBL" id="LJOD01000009">
    <property type="protein sequence ID" value="KPE50482.1"/>
    <property type="molecule type" value="Genomic_DNA"/>
</dbReference>
<sequence length="159" mass="18575">MNEHLIIPENIKEILNSIENISSYLAELPLQAHPKLPQFERSIRVLDIDAKSKQQFICFNYEQVLKDKETGEEINISLPAPQWVIYKETWSYLRDQYNQPIELPLSEPTDDTAAGKVRVSSYQYMLWLLKNNKAGLTELLASYLHEFVKIHKEQLDKLS</sequence>
<dbReference type="RefSeq" id="WP_062700364.1">
    <property type="nucleotide sequence ID" value="NZ_LJOD01000009.1"/>
</dbReference>
<comment type="caution">
    <text evidence="1">The sequence shown here is derived from an EMBL/GenBank/DDBJ whole genome shotgun (WGS) entry which is preliminary data.</text>
</comment>
<protein>
    <submittedName>
        <fullName evidence="1">Uncharacterized protein</fullName>
    </submittedName>
</protein>
<proteinExistence type="predicted"/>
<reference evidence="2" key="2">
    <citation type="submission" date="2015-09" db="EMBL/GenBank/DDBJ databases">
        <title>Draft genome sequence of a multidrug-resistant Chryseobacterium indologenes isolate from Malaysia.</title>
        <authorList>
            <person name="Yu C.Y."/>
            <person name="Ang G.Y."/>
            <person name="Chan K.-G."/>
        </authorList>
    </citation>
    <scope>NUCLEOTIDE SEQUENCE [LARGE SCALE GENOMIC DNA]</scope>
    <source>
        <strain evidence="2">CI_885</strain>
    </source>
</reference>
<dbReference type="PATRIC" id="fig|253.9.peg.4661"/>
<organism evidence="1 2">
    <name type="scientific">Chryseobacterium indologenes</name>
    <name type="common">Flavobacterium indologenes</name>
    <dbReference type="NCBI Taxonomy" id="253"/>
    <lineage>
        <taxon>Bacteria</taxon>
        <taxon>Pseudomonadati</taxon>
        <taxon>Bacteroidota</taxon>
        <taxon>Flavobacteriia</taxon>
        <taxon>Flavobacteriales</taxon>
        <taxon>Weeksellaceae</taxon>
        <taxon>Chryseobacterium group</taxon>
        <taxon>Chryseobacterium</taxon>
    </lineage>
</organism>
<gene>
    <name evidence="1" type="ORF">AOB46_13895</name>
</gene>
<name>A0A0N0IVI4_CHRID</name>
<dbReference type="OrthoDB" id="1267267at2"/>
<reference evidence="1 2" key="1">
    <citation type="journal article" date="2015" name="Genom Data">
        <title>Draft genome sequence of a multidrug-resistant Chryseobacterium indologenes isolate from Malaysia.</title>
        <authorList>
            <person name="Yu C.Y."/>
            <person name="Ang G.Y."/>
            <person name="Cheng H.J."/>
            <person name="Cheong Y.M."/>
            <person name="Yin W.F."/>
            <person name="Chan K.G."/>
        </authorList>
    </citation>
    <scope>NUCLEOTIDE SEQUENCE [LARGE SCALE GENOMIC DNA]</scope>
    <source>
        <strain evidence="1 2">CI_885</strain>
    </source>
</reference>
<evidence type="ECO:0000313" key="2">
    <source>
        <dbReference type="Proteomes" id="UP000037953"/>
    </source>
</evidence>
<accession>A0A0N0IVI4</accession>
<dbReference type="Proteomes" id="UP000037953">
    <property type="component" value="Unassembled WGS sequence"/>
</dbReference>
<dbReference type="AlphaFoldDB" id="A0A0N0IVI4"/>